<dbReference type="Proteomes" id="UP001479606">
    <property type="component" value="Unassembled WGS sequence"/>
</dbReference>
<dbReference type="EMBL" id="JBCEVZ010000014">
    <property type="protein sequence ID" value="MEL5994146.1"/>
    <property type="molecule type" value="Genomic_DNA"/>
</dbReference>
<evidence type="ECO:0000256" key="2">
    <source>
        <dbReference type="SAM" id="Phobius"/>
    </source>
</evidence>
<accession>A0ABU9LVK9</accession>
<keyword evidence="4" id="KW-1185">Reference proteome</keyword>
<dbReference type="RefSeq" id="WP_342297164.1">
    <property type="nucleotide sequence ID" value="NZ_JBCEVZ010000014.1"/>
</dbReference>
<keyword evidence="2" id="KW-1133">Transmembrane helix</keyword>
<keyword evidence="2" id="KW-0812">Transmembrane</keyword>
<keyword evidence="2" id="KW-0472">Membrane</keyword>
<evidence type="ECO:0000313" key="4">
    <source>
        <dbReference type="Proteomes" id="UP001479606"/>
    </source>
</evidence>
<reference evidence="3 4" key="1">
    <citation type="journal article" date="2018" name="Arch. Microbiol.">
        <title>Hymenobacter segetis sp. nov., isolated from soil.</title>
        <authorList>
            <person name="Ten L.N."/>
            <person name="Lim S.J."/>
            <person name="Kim B.O."/>
            <person name="Kang I.K."/>
            <person name="Jung H.Y."/>
        </authorList>
    </citation>
    <scope>NUCLEOTIDE SEQUENCE [LARGE SCALE GENOMIC DNA]</scope>
    <source>
        <strain evidence="3 4">S7-3-11</strain>
    </source>
</reference>
<feature type="region of interest" description="Disordered" evidence="1">
    <location>
        <begin position="213"/>
        <end position="240"/>
    </location>
</feature>
<feature type="transmembrane region" description="Helical" evidence="2">
    <location>
        <begin position="12"/>
        <end position="32"/>
    </location>
</feature>
<organism evidence="3 4">
    <name type="scientific">Hymenobacter segetis</name>
    <dbReference type="NCBI Taxonomy" id="2025509"/>
    <lineage>
        <taxon>Bacteria</taxon>
        <taxon>Pseudomonadati</taxon>
        <taxon>Bacteroidota</taxon>
        <taxon>Cytophagia</taxon>
        <taxon>Cytophagales</taxon>
        <taxon>Hymenobacteraceae</taxon>
        <taxon>Hymenobacter</taxon>
    </lineage>
</organism>
<evidence type="ECO:0000313" key="3">
    <source>
        <dbReference type="EMBL" id="MEL5994146.1"/>
    </source>
</evidence>
<evidence type="ECO:0000256" key="1">
    <source>
        <dbReference type="SAM" id="MobiDB-lite"/>
    </source>
</evidence>
<name>A0ABU9LVK9_9BACT</name>
<proteinExistence type="predicted"/>
<comment type="caution">
    <text evidence="3">The sequence shown here is derived from an EMBL/GenBank/DDBJ whole genome shotgun (WGS) entry which is preliminary data.</text>
</comment>
<sequence>MLLRPTARKGIAISLLVNTVANIFLPGISYALTSGPSQPEFSSFSPVSTAGMVDQFTGDFNYSIPVLEVPGPNGSSYPLSLSYHSGGNPEEEASWVGYGWTLNPGAINRGTRGFPDDYDNETVKYWNKVPKNWTATIGIGVGVELFSTDNIGKLNGTGALRYNNNKGFGTNYGIGVSLGKGLISLGYNGTDEGHSFTASINPMALLSHPFTMEKKDATPPTENPSPTTASKEEKATGGMQRQAMQMLNKAATISLLGGNHGMLDYGETNRSTQVSEYTGASFNVGTGVQGSPTWLPAGVTANVFGTYSYQENVPQTDLSAAGYMYAAHAGSTSVSDYYTEKASSYNTRDVFLGIPFNNADVFSVSGEGIGGAFRLHHDRVGEFAPNRKKSSVAIANISVEFDVPLSPQGNLGIGYDGGVGTQSLEEGSWSDLSASRVPPPKRSFSDVGGNTGDAYGEGVYFQFANELTANPDQQDTDDKAVSASLSTTDFQNFNPQYGAALLKATNQAATATTVLPAHAREKRGSYIGYHTRGQMGHPAARYCRSADVADLAYAGVGNERIGELSVVNEQGRRYTYGLPLYSAHEKNLQYGAQGTAGAGFSEHGFILYNQSQDTKIGEEREAAYAATYLLTEATTPDYVDRTLDGPSDDDFGGFTKFNYKKQNSLDGTPYHWRLPYTGHVYEKNSLSDPLDDMGSVSEGDKEIAYLYSVHTKTHTAIFQVSAREDGRDADNTATARNSSAAKGDQLLYKLDQIDLYANGDVQGFDTQSKTWTLKSTAKPLKTVKFQYTYELCPDVPNSWTATDRPLKKGGKLTLSRVWFEYQGQVNTKVNPYEFTYRYPTDFSIYPAPYHDRIVAEYGKYNRSGHANDQNPGYRPTNVDAWGNYQFNPDILGNNRYDSLKTWVNQRPNSNDFDPAAWQLKVIKLPSKAEIHVQYEQDDYAFVQGEMTHALASLYPGKDNGDITPTGAAAGTGNTFYIDPKSVGVAEPTVPASPAAADAVDSLCTAINTFYGPSKRPIFFKFLYSLVGSAIPTPTMCNTDYLSGYVNLRSARVVQKDGRRLIEVTVGNTNSSGYSLPNQVCQDFVKTQRRGKLSPSGNCDPRVAGVPSNNASAKQIVQQMASYVGSVLDPSNMCAKLNPRLSYFKIPVPFSKKGGGVRVRRLLTYAADPALDNEAVLYGSEYIYKLAGSKLSSGVATNEPAASRGENPLVQFIPRRGQTLFSKIISGEDRKQSEGPLGESVLPAPSVGYSRVIERSIHSGKTNPGFTVSEFFTAHDYPVRYENTTLERRNYYKPGFGSLVSSTVNNEFAAQGFSVILNSMHGQPKRTATYAGDYAHINDGTGATLITEQVQEYFLPDQAQPVRWNAPGQGDELGTHLPGREVDLTMAQHAVKDFSLDASMEFDNTFGIVFIFPIPFVTARLSATKNEAAIYTHVTSKVVRYPAIVKSVRMYKDGIYHLEENLALDQNTGKPVAVRSQDEFQGTYLKEDVMAAWLYPEKQSKAQNEGVILASTGSNAVATATVAGGIGSYYLTLVSTMNSQGACDLLHYLHKGDLVEVNTPNSGSNSGNLFISGGADYARNRIQIYPTSVSNTLPASSAVSSIRVVASGNTNELSMEAGSTTYHKTDAIIRLRNNTDANAANETAKTPQNSDFVQAFNAQLALSTPAGIDHFTLGGPFAHMDVSGFYNRLPTAFRPTVHDMKVQNMVFMTNKVSGATTYTLVSFEALLDAQAGRPAALYKVE</sequence>
<gene>
    <name evidence="3" type="ORF">AAFH49_08000</name>
</gene>
<protein>
    <submittedName>
        <fullName evidence="3">Uncharacterized protein</fullName>
    </submittedName>
</protein>